<dbReference type="RefSeq" id="WP_016550390.1">
    <property type="nucleotide sequence ID" value="NZ_AKWZ02000010.1"/>
</dbReference>
<dbReference type="EMBL" id="AKWZ02000010">
    <property type="protein sequence ID" value="EPG73926.1"/>
    <property type="molecule type" value="Genomic_DNA"/>
</dbReference>
<dbReference type="InterPro" id="IPR027417">
    <property type="entry name" value="P-loop_NTPase"/>
</dbReference>
<comment type="subcellular location">
    <subcellularLocation>
        <location evidence="1">Cell inner membrane</location>
        <topology evidence="1">Peripheral membrane protein</topology>
    </subcellularLocation>
</comment>
<dbReference type="InterPro" id="IPR003593">
    <property type="entry name" value="AAA+_ATPase"/>
</dbReference>
<dbReference type="STRING" id="1193011.LEP1GSC058_3497"/>
<reference evidence="9" key="1">
    <citation type="submission" date="2013-04" db="EMBL/GenBank/DDBJ databases">
        <authorList>
            <person name="Harkins D.M."/>
            <person name="Durkin A.S."/>
            <person name="Selengut J.D."/>
            <person name="Sanka R."/>
            <person name="DePew J."/>
            <person name="Purushe J."/>
            <person name="Ahmed A."/>
            <person name="van der Linden H."/>
            <person name="Goris M.G.A."/>
            <person name="Hartskeerl R.A."/>
            <person name="Vinetz J.M."/>
            <person name="Sutton G.G."/>
            <person name="Nelson W.C."/>
            <person name="Fouts D.E."/>
        </authorList>
    </citation>
    <scope>NUCLEOTIDE SEQUENCE [LARGE SCALE GENOMIC DNA]</scope>
    <source>
        <strain evidence="9">BUT 6</strain>
    </source>
</reference>
<dbReference type="GO" id="GO:0005524">
    <property type="term" value="F:ATP binding"/>
    <property type="evidence" value="ECO:0007669"/>
    <property type="project" value="UniProtKB-KW"/>
</dbReference>
<dbReference type="InterPro" id="IPR003439">
    <property type="entry name" value="ABC_transporter-like_ATP-bd"/>
</dbReference>
<sequence>MNSNDIILSVSNLSLDLRTPIGYVPLLQNLSFQLEKGKVLALVGESGCGKSICSLALTKLLPVDLFRVAGGEILFEGRDLLTLPSKKLEKIRGKDIAYVFQEPFSSLDPLQKIKDQMTEGYIIHSIGSKKEAEQKAEYLLSSVGITDIKMRMESYPHQLSGGILQRVSIAMALMCDPKLLIADEPTSALDVTVQAQLVELLLKLKGEFGLSVLFISHDFGLVSHIADKICVLYAGNVSEIGETDSVIEFPAHPYTQDLLNSLPSRFVTTGAFKTIEGRVPSPGSYPPGCLYQNRCRSAFQRCRESKPELYSTNRPEHLSSCFLVSDKGAKI</sequence>
<keyword evidence="4" id="KW-1003">Cell membrane</keyword>
<dbReference type="AlphaFoldDB" id="S3UU33"/>
<dbReference type="SMART" id="SM00382">
    <property type="entry name" value="AAA"/>
    <property type="match status" value="1"/>
</dbReference>
<dbReference type="Gene3D" id="3.40.50.300">
    <property type="entry name" value="P-loop containing nucleotide triphosphate hydrolases"/>
    <property type="match status" value="1"/>
</dbReference>
<proteinExistence type="inferred from homology"/>
<comment type="similarity">
    <text evidence="2">Belongs to the ABC transporter superfamily.</text>
</comment>
<keyword evidence="7" id="KW-0472">Membrane</keyword>
<dbReference type="GO" id="GO:0016887">
    <property type="term" value="F:ATP hydrolysis activity"/>
    <property type="evidence" value="ECO:0007669"/>
    <property type="project" value="InterPro"/>
</dbReference>
<dbReference type="PANTHER" id="PTHR43297:SF2">
    <property type="entry name" value="DIPEPTIDE TRANSPORT ATP-BINDING PROTEIN DPPD"/>
    <property type="match status" value="1"/>
</dbReference>
<dbReference type="SUPFAM" id="SSF52540">
    <property type="entry name" value="P-loop containing nucleoside triphosphate hydrolases"/>
    <property type="match status" value="1"/>
</dbReference>
<dbReference type="GO" id="GO:0015833">
    <property type="term" value="P:peptide transport"/>
    <property type="evidence" value="ECO:0007669"/>
    <property type="project" value="InterPro"/>
</dbReference>
<evidence type="ECO:0000256" key="4">
    <source>
        <dbReference type="ARBA" id="ARBA00022475"/>
    </source>
</evidence>
<keyword evidence="5" id="KW-0547">Nucleotide-binding</keyword>
<dbReference type="InterPro" id="IPR013563">
    <property type="entry name" value="Oligopep_ABC_C"/>
</dbReference>
<evidence type="ECO:0000256" key="7">
    <source>
        <dbReference type="ARBA" id="ARBA00023136"/>
    </source>
</evidence>
<keyword evidence="3" id="KW-0813">Transport</keyword>
<evidence type="ECO:0000259" key="8">
    <source>
        <dbReference type="PROSITE" id="PS50893"/>
    </source>
</evidence>
<evidence type="ECO:0000256" key="2">
    <source>
        <dbReference type="ARBA" id="ARBA00005417"/>
    </source>
</evidence>
<gene>
    <name evidence="9" type="ORF">LEP1GSC058_3497</name>
</gene>
<accession>S3UU33</accession>
<dbReference type="PROSITE" id="PS50893">
    <property type="entry name" value="ABC_TRANSPORTER_2"/>
    <property type="match status" value="1"/>
</dbReference>
<dbReference type="NCBIfam" id="TIGR01727">
    <property type="entry name" value="oligo_HPY"/>
    <property type="match status" value="1"/>
</dbReference>
<dbReference type="FunFam" id="3.40.50.300:FF:000016">
    <property type="entry name" value="Oligopeptide ABC transporter ATP-binding component"/>
    <property type="match status" value="1"/>
</dbReference>
<comment type="caution">
    <text evidence="9">The sequence shown here is derived from an EMBL/GenBank/DDBJ whole genome shotgun (WGS) entry which is preliminary data.</text>
</comment>
<dbReference type="GO" id="GO:0005886">
    <property type="term" value="C:plasma membrane"/>
    <property type="evidence" value="ECO:0007669"/>
    <property type="project" value="UniProtKB-SubCell"/>
</dbReference>
<dbReference type="OrthoDB" id="337094at2"/>
<protein>
    <submittedName>
        <fullName evidence="9">Oligopeptide/dipeptide transporter, C-terminal domain protein</fullName>
    </submittedName>
</protein>
<evidence type="ECO:0000256" key="3">
    <source>
        <dbReference type="ARBA" id="ARBA00022448"/>
    </source>
</evidence>
<dbReference type="Proteomes" id="UP000014540">
    <property type="component" value="Unassembled WGS sequence"/>
</dbReference>
<keyword evidence="10" id="KW-1185">Reference proteome</keyword>
<evidence type="ECO:0000256" key="1">
    <source>
        <dbReference type="ARBA" id="ARBA00004417"/>
    </source>
</evidence>
<dbReference type="Pfam" id="PF08352">
    <property type="entry name" value="oligo_HPY"/>
    <property type="match status" value="1"/>
</dbReference>
<feature type="domain" description="ABC transporter" evidence="8">
    <location>
        <begin position="8"/>
        <end position="259"/>
    </location>
</feature>
<organism evidence="9 10">
    <name type="scientific">Leptospira fainei serovar Hurstbridge str. BUT 6</name>
    <dbReference type="NCBI Taxonomy" id="1193011"/>
    <lineage>
        <taxon>Bacteria</taxon>
        <taxon>Pseudomonadati</taxon>
        <taxon>Spirochaetota</taxon>
        <taxon>Spirochaetia</taxon>
        <taxon>Leptospirales</taxon>
        <taxon>Leptospiraceae</taxon>
        <taxon>Leptospira</taxon>
    </lineage>
</organism>
<dbReference type="InterPro" id="IPR050388">
    <property type="entry name" value="ABC_Ni/Peptide_Import"/>
</dbReference>
<evidence type="ECO:0000256" key="6">
    <source>
        <dbReference type="ARBA" id="ARBA00022840"/>
    </source>
</evidence>
<dbReference type="CDD" id="cd03257">
    <property type="entry name" value="ABC_NikE_OppD_transporters"/>
    <property type="match status" value="1"/>
</dbReference>
<evidence type="ECO:0000313" key="9">
    <source>
        <dbReference type="EMBL" id="EPG73926.1"/>
    </source>
</evidence>
<dbReference type="Pfam" id="PF00005">
    <property type="entry name" value="ABC_tran"/>
    <property type="match status" value="1"/>
</dbReference>
<name>S3UU33_9LEPT</name>
<dbReference type="PANTHER" id="PTHR43297">
    <property type="entry name" value="OLIGOPEPTIDE TRANSPORT ATP-BINDING PROTEIN APPD"/>
    <property type="match status" value="1"/>
</dbReference>
<evidence type="ECO:0000256" key="5">
    <source>
        <dbReference type="ARBA" id="ARBA00022741"/>
    </source>
</evidence>
<evidence type="ECO:0000313" key="10">
    <source>
        <dbReference type="Proteomes" id="UP000014540"/>
    </source>
</evidence>
<keyword evidence="6" id="KW-0067">ATP-binding</keyword>